<dbReference type="RefSeq" id="WP_182573404.1">
    <property type="nucleotide sequence ID" value="NZ_JACJHZ010000002.1"/>
</dbReference>
<evidence type="ECO:0000313" key="2">
    <source>
        <dbReference type="Proteomes" id="UP000587524"/>
    </source>
</evidence>
<accession>A0ABR6C0Q2</accession>
<organism evidence="1 2">
    <name type="scientific">Aminobacter ciceronei</name>
    <dbReference type="NCBI Taxonomy" id="150723"/>
    <lineage>
        <taxon>Bacteria</taxon>
        <taxon>Pseudomonadati</taxon>
        <taxon>Pseudomonadota</taxon>
        <taxon>Alphaproteobacteria</taxon>
        <taxon>Hyphomicrobiales</taxon>
        <taxon>Phyllobacteriaceae</taxon>
        <taxon>Aminobacter</taxon>
    </lineage>
</organism>
<name>A0ABR6C0Q2_9HYPH</name>
<keyword evidence="2" id="KW-1185">Reference proteome</keyword>
<comment type="caution">
    <text evidence="1">The sequence shown here is derived from an EMBL/GenBank/DDBJ whole genome shotgun (WGS) entry which is preliminary data.</text>
</comment>
<sequence>MLITGHKSLPLTVYIHWGETGSGECTSSSAETFDQAFAAALRNMVERQTTAEAA</sequence>
<dbReference type="Proteomes" id="UP000587524">
    <property type="component" value="Unassembled WGS sequence"/>
</dbReference>
<proteinExistence type="predicted"/>
<gene>
    <name evidence="1" type="ORF">HNQ97_000542</name>
</gene>
<reference evidence="1 2" key="1">
    <citation type="submission" date="2020-08" db="EMBL/GenBank/DDBJ databases">
        <title>Genomic Encyclopedia of Type Strains, Phase IV (KMG-IV): sequencing the most valuable type-strain genomes for metagenomic binning, comparative biology and taxonomic classification.</title>
        <authorList>
            <person name="Goeker M."/>
        </authorList>
    </citation>
    <scope>NUCLEOTIDE SEQUENCE [LARGE SCALE GENOMIC DNA]</scope>
    <source>
        <strain evidence="1 2">DSM 17455</strain>
    </source>
</reference>
<evidence type="ECO:0000313" key="1">
    <source>
        <dbReference type="EMBL" id="MBA9018556.1"/>
    </source>
</evidence>
<dbReference type="EMBL" id="JACJHZ010000002">
    <property type="protein sequence ID" value="MBA9018556.1"/>
    <property type="molecule type" value="Genomic_DNA"/>
</dbReference>
<protein>
    <submittedName>
        <fullName evidence="1">Uncharacterized protein</fullName>
    </submittedName>
</protein>